<feature type="domain" description="Tubulin--tyrosine ligase-like protein 12 SET-like" evidence="1">
    <location>
        <begin position="368"/>
        <end position="487"/>
    </location>
</feature>
<dbReference type="SUPFAM" id="SSF52058">
    <property type="entry name" value="L domain-like"/>
    <property type="match status" value="1"/>
</dbReference>
<gene>
    <name evidence="2" type="ORF">ECRASSUSDP1_LOCUS25590</name>
</gene>
<dbReference type="AlphaFoldDB" id="A0AAD1Y4J1"/>
<dbReference type="EMBL" id="CAMPGE010026381">
    <property type="protein sequence ID" value="CAI2384070.1"/>
    <property type="molecule type" value="Genomic_DNA"/>
</dbReference>
<dbReference type="PROSITE" id="PS51221">
    <property type="entry name" value="TTL"/>
    <property type="match status" value="1"/>
</dbReference>
<dbReference type="Pfam" id="PF03133">
    <property type="entry name" value="TTL"/>
    <property type="match status" value="1"/>
</dbReference>
<dbReference type="GO" id="GO:0005737">
    <property type="term" value="C:cytoplasm"/>
    <property type="evidence" value="ECO:0007669"/>
    <property type="project" value="TreeGrafter"/>
</dbReference>
<name>A0AAD1Y4J1_EUPCR</name>
<dbReference type="Pfam" id="PF25556">
    <property type="entry name" value="SET_TTL"/>
    <property type="match status" value="1"/>
</dbReference>
<dbReference type="InterPro" id="IPR004344">
    <property type="entry name" value="TTL/TTLL_fam"/>
</dbReference>
<comment type="caution">
    <text evidence="2">The sequence shown here is derived from an EMBL/GenBank/DDBJ whole genome shotgun (WGS) entry which is preliminary data.</text>
</comment>
<evidence type="ECO:0000313" key="2">
    <source>
        <dbReference type="EMBL" id="CAI2384070.1"/>
    </source>
</evidence>
<dbReference type="InterPro" id="IPR057954">
    <property type="entry name" value="SET_TTL12"/>
</dbReference>
<evidence type="ECO:0000313" key="3">
    <source>
        <dbReference type="Proteomes" id="UP001295684"/>
    </source>
</evidence>
<accession>A0AAD1Y4J1</accession>
<dbReference type="Proteomes" id="UP001295684">
    <property type="component" value="Unassembled WGS sequence"/>
</dbReference>
<dbReference type="InterPro" id="IPR032675">
    <property type="entry name" value="LRR_dom_sf"/>
</dbReference>
<proteinExistence type="predicted"/>
<dbReference type="InterPro" id="IPR027749">
    <property type="entry name" value="TTLL12"/>
</dbReference>
<dbReference type="Gene3D" id="3.30.470.20">
    <property type="entry name" value="ATP-grasp fold, B domain"/>
    <property type="match status" value="1"/>
</dbReference>
<reference evidence="2" key="1">
    <citation type="submission" date="2023-07" db="EMBL/GenBank/DDBJ databases">
        <authorList>
            <consortium name="AG Swart"/>
            <person name="Singh M."/>
            <person name="Singh A."/>
            <person name="Seah K."/>
            <person name="Emmerich C."/>
        </authorList>
    </citation>
    <scope>NUCLEOTIDE SEQUENCE</scope>
    <source>
        <strain evidence="2">DP1</strain>
    </source>
</reference>
<dbReference type="PANTHER" id="PTHR46088">
    <property type="entry name" value="TUBULIN--TYROSINE LIGASE-LIKE PROTEIN 12"/>
    <property type="match status" value="1"/>
</dbReference>
<protein>
    <recommendedName>
        <fullName evidence="1">Tubulin--tyrosine ligase-like protein 12 SET-like domain-containing protein</fullName>
    </recommendedName>
</protein>
<keyword evidence="3" id="KW-1185">Reference proteome</keyword>
<evidence type="ECO:0000259" key="1">
    <source>
        <dbReference type="Pfam" id="PF25556"/>
    </source>
</evidence>
<sequence>MEAFLATHAAQLDAVKFPQALRANLYEKLTKEIYDIGEKVQIMIDKQSEKMMVSATHDIEPEEDVWLIDHAWTFRYHEAYQYLKENDKLRYRMKNIMSFPDKIDLDTPFNQSDSNPIPEEYKEEKLNLLEYLEKMPDGPTIYNLDEYGIVSLENIPFKEDATEISLFGNRISDPLTVTENLLKFPNLKALWLNDNPIEDHCHNFDEIGEFLPNLEIINSKFTSRANEWAMMFCCKNQGPKTLEEIEHLDLSSREFLKIKDITFLDRLTKLHTLDISDHSNLLSSIQEESKGTEKKECDGKEFEVTGYSHSLTEFLSKLPQLKHIICDDDLAAHLIVQYNSGDLAEYLPNLTKINKVLVPATFEDYKVEMEIQYILKHLWKYANSYRLSTGPNADQSESYWYIQDEVGSHLQHSDDPNCEVYSFIFCKDLMDLQDPSKGAVLDPSSRITYSIMWPKKKVEKDAILSRNFLPNIDEKMYRSARLCVWFNTPKKYYQEALKLHNEEVESIIAKSVEFDQKFTENQEKDGSFLNELRDQGFPVKIYTDFHDSAAGVDTYKTYLGWDEKFELVHSVADAQVVVSPIDFKKITEEVKLDPETQICNQFPYESVLVIKNCLNDCLEKVYGRCQYFQETYYSWTHLPAFIGRFMERDEKDQDNTWICKPLNNARSSGHIISNNLDCIIRHIETEPRIIQKYITDPFLINGKKIDIRFWIVVRSFSPLEIYIHDYTYARIATNDYDDSEISHMDWTKQFGLSDREAGEYNEGPRKEEVVESLNAYEADGYEKFRLKVHSLVKKVFRAAVLYKPEIHNPNCRALYGIDILPTSTLEPYILEVTFMPELTHVCKVQEKYLSQINRCMFLGESDGMTRLY</sequence>
<dbReference type="SUPFAM" id="SSF56059">
    <property type="entry name" value="Glutathione synthetase ATP-binding domain-like"/>
    <property type="match status" value="1"/>
</dbReference>
<dbReference type="PANTHER" id="PTHR46088:SF1">
    <property type="entry name" value="TUBULIN--TYROSINE LIGASE-LIKE PROTEIN 12"/>
    <property type="match status" value="1"/>
</dbReference>
<dbReference type="Gene3D" id="3.80.10.10">
    <property type="entry name" value="Ribonuclease Inhibitor"/>
    <property type="match status" value="1"/>
</dbReference>
<organism evidence="2 3">
    <name type="scientific">Euplotes crassus</name>
    <dbReference type="NCBI Taxonomy" id="5936"/>
    <lineage>
        <taxon>Eukaryota</taxon>
        <taxon>Sar</taxon>
        <taxon>Alveolata</taxon>
        <taxon>Ciliophora</taxon>
        <taxon>Intramacronucleata</taxon>
        <taxon>Spirotrichea</taxon>
        <taxon>Hypotrichia</taxon>
        <taxon>Euplotida</taxon>
        <taxon>Euplotidae</taxon>
        <taxon>Moneuplotes</taxon>
    </lineage>
</organism>